<accession>A0A8X6VSS0</accession>
<dbReference type="AlphaFoldDB" id="A0A8X6VSS0"/>
<evidence type="ECO:0000313" key="2">
    <source>
        <dbReference type="EMBL" id="GFY20270.1"/>
    </source>
</evidence>
<gene>
    <name evidence="2" type="primary">AVEN_144563_1</name>
    <name evidence="2" type="ORF">TNCV_209021</name>
</gene>
<keyword evidence="3" id="KW-1185">Reference proteome</keyword>
<dbReference type="EMBL" id="BMAU01021355">
    <property type="protein sequence ID" value="GFY20270.1"/>
    <property type="molecule type" value="Genomic_DNA"/>
</dbReference>
<dbReference type="Proteomes" id="UP000887159">
    <property type="component" value="Unassembled WGS sequence"/>
</dbReference>
<comment type="caution">
    <text evidence="2">The sequence shown here is derived from an EMBL/GenBank/DDBJ whole genome shotgun (WGS) entry which is preliminary data.</text>
</comment>
<proteinExistence type="predicted"/>
<name>A0A8X6VSS0_TRICX</name>
<protein>
    <recommendedName>
        <fullName evidence="1">Mutator-like transposase domain-containing protein</fullName>
    </recommendedName>
</protein>
<evidence type="ECO:0000313" key="3">
    <source>
        <dbReference type="Proteomes" id="UP000887159"/>
    </source>
</evidence>
<dbReference type="InterPro" id="IPR049012">
    <property type="entry name" value="Mutator_transp_dom"/>
</dbReference>
<sequence>MPLRKRSVRALQMNEKRWCKAKVDCEVNKNSVFQMYAWKKLNTVVKKDTSAIGNYILVDFNQVNNLLRSAKCQYCEKQTLKLELGAKLGFSYNLKLLCSNCDENKTVVNTSLKSVQTSHDVNLRITQTFSHIRKEKVYGPDIVIKKEECINHVSKRLGTALRSTVKDCRAQGISLGGKAHGSLKEATIKKLTTYYQKAILRNKGDVNAMKTAIYATLLHSISTDAKPQHSKCPAGENSWCFYQSAIANGEKPNNHKLNVGTPINEKFLPKILPIYQRLASDELLERCIRCGTQNANESLHSMIWAKCPKEIFVNKRRVKRAVTEAVCEYNKGTVRTIVETQKALGVATGGSTKQLATILDCRKQKFRKRRQNASNKLALKLIKKAIHKKELLARRRKGMTYGAGQF</sequence>
<organism evidence="2 3">
    <name type="scientific">Trichonephila clavipes</name>
    <name type="common">Golden silk orbweaver</name>
    <name type="synonym">Nephila clavipes</name>
    <dbReference type="NCBI Taxonomy" id="2585209"/>
    <lineage>
        <taxon>Eukaryota</taxon>
        <taxon>Metazoa</taxon>
        <taxon>Ecdysozoa</taxon>
        <taxon>Arthropoda</taxon>
        <taxon>Chelicerata</taxon>
        <taxon>Arachnida</taxon>
        <taxon>Araneae</taxon>
        <taxon>Araneomorphae</taxon>
        <taxon>Entelegynae</taxon>
        <taxon>Araneoidea</taxon>
        <taxon>Nephilidae</taxon>
        <taxon>Trichonephila</taxon>
    </lineage>
</organism>
<reference evidence="2" key="1">
    <citation type="submission" date="2020-08" db="EMBL/GenBank/DDBJ databases">
        <title>Multicomponent nature underlies the extraordinary mechanical properties of spider dragline silk.</title>
        <authorList>
            <person name="Kono N."/>
            <person name="Nakamura H."/>
            <person name="Mori M."/>
            <person name="Yoshida Y."/>
            <person name="Ohtoshi R."/>
            <person name="Malay A.D."/>
            <person name="Moran D.A.P."/>
            <person name="Tomita M."/>
            <person name="Numata K."/>
            <person name="Arakawa K."/>
        </authorList>
    </citation>
    <scope>NUCLEOTIDE SEQUENCE</scope>
</reference>
<dbReference type="Pfam" id="PF20700">
    <property type="entry name" value="Mutator"/>
    <property type="match status" value="1"/>
</dbReference>
<feature type="domain" description="Mutator-like transposase" evidence="1">
    <location>
        <begin position="127"/>
        <end position="240"/>
    </location>
</feature>
<evidence type="ECO:0000259" key="1">
    <source>
        <dbReference type="Pfam" id="PF20700"/>
    </source>
</evidence>